<dbReference type="Gene3D" id="1.10.10.10">
    <property type="entry name" value="Winged helix-like DNA-binding domain superfamily/Winged helix DNA-binding domain"/>
    <property type="match status" value="1"/>
</dbReference>
<keyword evidence="3" id="KW-1185">Reference proteome</keyword>
<organism evidence="2 3">
    <name type="scientific">Pseudonocardia hierapolitana</name>
    <dbReference type="NCBI Taxonomy" id="1128676"/>
    <lineage>
        <taxon>Bacteria</taxon>
        <taxon>Bacillati</taxon>
        <taxon>Actinomycetota</taxon>
        <taxon>Actinomycetes</taxon>
        <taxon>Pseudonocardiales</taxon>
        <taxon>Pseudonocardiaceae</taxon>
        <taxon>Pseudonocardia</taxon>
    </lineage>
</organism>
<accession>A0A561SL86</accession>
<dbReference type="InterPro" id="IPR036388">
    <property type="entry name" value="WH-like_DNA-bd_sf"/>
</dbReference>
<dbReference type="SUPFAM" id="SSF46785">
    <property type="entry name" value="Winged helix' DNA-binding domain"/>
    <property type="match status" value="1"/>
</dbReference>
<protein>
    <submittedName>
        <fullName evidence="2">PadR family transcriptional regulator</fullName>
    </submittedName>
</protein>
<reference evidence="2 3" key="1">
    <citation type="submission" date="2019-06" db="EMBL/GenBank/DDBJ databases">
        <title>Sequencing the genomes of 1000 actinobacteria strains.</title>
        <authorList>
            <person name="Klenk H.-P."/>
        </authorList>
    </citation>
    <scope>NUCLEOTIDE SEQUENCE [LARGE SCALE GENOMIC DNA]</scope>
    <source>
        <strain evidence="2 3">DSM 45671</strain>
    </source>
</reference>
<evidence type="ECO:0000313" key="2">
    <source>
        <dbReference type="EMBL" id="TWF75617.1"/>
    </source>
</evidence>
<dbReference type="InterPro" id="IPR036390">
    <property type="entry name" value="WH_DNA-bd_sf"/>
</dbReference>
<evidence type="ECO:0000259" key="1">
    <source>
        <dbReference type="Pfam" id="PF03551"/>
    </source>
</evidence>
<gene>
    <name evidence="2" type="ORF">FHX44_111501</name>
</gene>
<dbReference type="RefSeq" id="WP_212612371.1">
    <property type="nucleotide sequence ID" value="NZ_VIWU01000001.1"/>
</dbReference>
<dbReference type="InterPro" id="IPR005149">
    <property type="entry name" value="Tscrpt_reg_PadR_N"/>
</dbReference>
<sequence length="206" mass="23119">MSRGPLTTTSFAILGLLAVQPWSTYELTRQMDRSLGRLWPRAQSKLYEEPKKLVEHGLAESTTERVGKRPRTVYSITPDGRRALAEWLRSPGAGPVLEFEQLLKISFAENGTKADALATLTAARAWAEERNVENLAAGRAYLEGRGPFQHRAAQNLLAGAFLTEFYRMVAEWADWAAGQVEHWPDDPAQAVPERAAFEQVVRRAEW</sequence>
<dbReference type="AlphaFoldDB" id="A0A561SL86"/>
<dbReference type="PANTHER" id="PTHR43252:SF6">
    <property type="entry name" value="NEGATIVE TRANSCRIPTION REGULATOR PADR"/>
    <property type="match status" value="1"/>
</dbReference>
<evidence type="ECO:0000313" key="3">
    <source>
        <dbReference type="Proteomes" id="UP000321261"/>
    </source>
</evidence>
<name>A0A561SL86_9PSEU</name>
<dbReference type="EMBL" id="VIWU01000001">
    <property type="protein sequence ID" value="TWF75617.1"/>
    <property type="molecule type" value="Genomic_DNA"/>
</dbReference>
<dbReference type="PANTHER" id="PTHR43252">
    <property type="entry name" value="TRANSCRIPTIONAL REGULATOR YQJI"/>
    <property type="match status" value="1"/>
</dbReference>
<feature type="domain" description="Transcription regulator PadR N-terminal" evidence="1">
    <location>
        <begin position="13"/>
        <end position="86"/>
    </location>
</feature>
<dbReference type="Proteomes" id="UP000321261">
    <property type="component" value="Unassembled WGS sequence"/>
</dbReference>
<dbReference type="Pfam" id="PF03551">
    <property type="entry name" value="PadR"/>
    <property type="match status" value="1"/>
</dbReference>
<proteinExistence type="predicted"/>
<comment type="caution">
    <text evidence="2">The sequence shown here is derived from an EMBL/GenBank/DDBJ whole genome shotgun (WGS) entry which is preliminary data.</text>
</comment>